<dbReference type="EMBL" id="BTGU01010043">
    <property type="protein sequence ID" value="GMN71326.1"/>
    <property type="molecule type" value="Genomic_DNA"/>
</dbReference>
<dbReference type="Proteomes" id="UP001187192">
    <property type="component" value="Unassembled WGS sequence"/>
</dbReference>
<comment type="caution">
    <text evidence="3">The sequence shown here is derived from an EMBL/GenBank/DDBJ whole genome shotgun (WGS) entry which is preliminary data.</text>
</comment>
<dbReference type="InterPro" id="IPR005162">
    <property type="entry name" value="Retrotrans_gag_dom"/>
</dbReference>
<keyword evidence="4" id="KW-1185">Reference proteome</keyword>
<feature type="compositionally biased region" description="Polar residues" evidence="1">
    <location>
        <begin position="558"/>
        <end position="570"/>
    </location>
</feature>
<sequence>MDWPRQPLHGSAPRLYVMDPRRVDNDRDAAYTFYGMLPVAFDGTRLTVSLAAWLYDMERIFQICHIEAYLQESERSREIHWPSFVLSLLLVTGLCPMRTPTYLTAIARSTTTCTSGDILAMLWIGVPIQTSPPYISRDLGDPELQALYLLRKGLPSEIRIFVPAPMAGMTAEHMINDIMEAELIAHMLQVDALVVDIIQVPVDDAGIPEPLFEGGPLKLEDPIPAVPLQEIPPQEAEADAEGNGVDPADFMAAPEDQPEQPPVIIIDSDEDEEDVEEEIEEVWEEQEQGVPPVEAQVPVLEVQQEIPRDAEVPIAPAGIQMIPPLVREDLLYERFRRMKAPEFEGPTDPIAADNWLIDIQVILDFMKLIEQEKVLCASYALKKDARHWWMTVQMRRDVMAMSWQDFVAEFRTMYYYREILTAQQDEFTSLKQGTMMVLEAVKKFEQLARLCPELVPNETEKVRRMMKMFRIDIAKQVSAGSSPPTLVSDCVSQVIRAEYWINQDKEARVQYFKTKKEEKAVVKQLQPRQNVESYSKGQTSNFAQGSKQLGRNKRKGNITGQGQQRNYPQKKSNRGNEAQVKIEGPSIAQGRLEAPEPQARIYAYTKGDVEAGTSLVVIGQISVITHDAIALGKIGSVIRVTAQRKF</sequence>
<protein>
    <recommendedName>
        <fullName evidence="2">Retrotransposon gag domain-containing protein</fullName>
    </recommendedName>
</protein>
<proteinExistence type="predicted"/>
<reference evidence="3" key="1">
    <citation type="submission" date="2023-07" db="EMBL/GenBank/DDBJ databases">
        <title>draft genome sequence of fig (Ficus carica).</title>
        <authorList>
            <person name="Takahashi T."/>
            <person name="Nishimura K."/>
        </authorList>
    </citation>
    <scope>NUCLEOTIDE SEQUENCE</scope>
</reference>
<feature type="domain" description="Retrotransposon gag" evidence="2">
    <location>
        <begin position="377"/>
        <end position="467"/>
    </location>
</feature>
<feature type="region of interest" description="Disordered" evidence="1">
    <location>
        <begin position="524"/>
        <end position="582"/>
    </location>
</feature>
<dbReference type="Pfam" id="PF03732">
    <property type="entry name" value="Retrotrans_gag"/>
    <property type="match status" value="1"/>
</dbReference>
<evidence type="ECO:0000259" key="2">
    <source>
        <dbReference type="Pfam" id="PF03732"/>
    </source>
</evidence>
<name>A0AA88EH57_FICCA</name>
<gene>
    <name evidence="3" type="ORF">TIFTF001_051819</name>
</gene>
<evidence type="ECO:0000313" key="4">
    <source>
        <dbReference type="Proteomes" id="UP001187192"/>
    </source>
</evidence>
<organism evidence="3 4">
    <name type="scientific">Ficus carica</name>
    <name type="common">Common fig</name>
    <dbReference type="NCBI Taxonomy" id="3494"/>
    <lineage>
        <taxon>Eukaryota</taxon>
        <taxon>Viridiplantae</taxon>
        <taxon>Streptophyta</taxon>
        <taxon>Embryophyta</taxon>
        <taxon>Tracheophyta</taxon>
        <taxon>Spermatophyta</taxon>
        <taxon>Magnoliopsida</taxon>
        <taxon>eudicotyledons</taxon>
        <taxon>Gunneridae</taxon>
        <taxon>Pentapetalae</taxon>
        <taxon>rosids</taxon>
        <taxon>fabids</taxon>
        <taxon>Rosales</taxon>
        <taxon>Moraceae</taxon>
        <taxon>Ficeae</taxon>
        <taxon>Ficus</taxon>
    </lineage>
</organism>
<feature type="compositionally biased region" description="Polar residues" evidence="1">
    <location>
        <begin position="526"/>
        <end position="549"/>
    </location>
</feature>
<dbReference type="AlphaFoldDB" id="A0AA88EH57"/>
<feature type="region of interest" description="Disordered" evidence="1">
    <location>
        <begin position="235"/>
        <end position="262"/>
    </location>
</feature>
<evidence type="ECO:0000256" key="1">
    <source>
        <dbReference type="SAM" id="MobiDB-lite"/>
    </source>
</evidence>
<evidence type="ECO:0000313" key="3">
    <source>
        <dbReference type="EMBL" id="GMN71326.1"/>
    </source>
</evidence>
<accession>A0AA88EH57</accession>